<protein>
    <submittedName>
        <fullName evidence="2">IS3 family transposase</fullName>
    </submittedName>
</protein>
<feature type="domain" description="Integrase catalytic" evidence="1">
    <location>
        <begin position="13"/>
        <end position="54"/>
    </location>
</feature>
<sequence>MNPFFRISKPRHCTFLSVKQKKKLFQAIEKYIWFYNHERFQKKLNQCAPVEYRNTLAA</sequence>
<comment type="caution">
    <text evidence="2">The sequence shown here is derived from an EMBL/GenBank/DDBJ whole genome shotgun (WGS) entry which is preliminary data.</text>
</comment>
<dbReference type="InterPro" id="IPR001584">
    <property type="entry name" value="Integrase_cat-core"/>
</dbReference>
<dbReference type="Proteomes" id="UP001067708">
    <property type="component" value="Unassembled WGS sequence"/>
</dbReference>
<evidence type="ECO:0000259" key="1">
    <source>
        <dbReference type="Pfam" id="PF13333"/>
    </source>
</evidence>
<evidence type="ECO:0000313" key="2">
    <source>
        <dbReference type="EMBL" id="MCZ0831979.1"/>
    </source>
</evidence>
<gene>
    <name evidence="2" type="ORF">O0535_14635</name>
</gene>
<accession>A0ABT4HYW0</accession>
<dbReference type="EMBL" id="JAPTNG010000010">
    <property type="protein sequence ID" value="MCZ0831979.1"/>
    <property type="molecule type" value="Genomic_DNA"/>
</dbReference>
<organism evidence="2 3">
    <name type="scientific">Brevibacillus halotolerans</name>
    <dbReference type="NCBI Taxonomy" id="1507437"/>
    <lineage>
        <taxon>Bacteria</taxon>
        <taxon>Bacillati</taxon>
        <taxon>Bacillota</taxon>
        <taxon>Bacilli</taxon>
        <taxon>Bacillales</taxon>
        <taxon>Paenibacillaceae</taxon>
        <taxon>Brevibacillus</taxon>
    </lineage>
</organism>
<proteinExistence type="predicted"/>
<dbReference type="Pfam" id="PF13333">
    <property type="entry name" value="rve_2"/>
    <property type="match status" value="1"/>
</dbReference>
<keyword evidence="3" id="KW-1185">Reference proteome</keyword>
<name>A0ABT4HYW0_9BACL</name>
<reference evidence="2" key="1">
    <citation type="submission" date="2022-09" db="EMBL/GenBank/DDBJ databases">
        <title>Genome analysis and characterization of larvicidal activity of Brevibacillus strains.</title>
        <authorList>
            <person name="Patrusheva E.V."/>
            <person name="Izotova A.O."/>
            <person name="Toshchakov S.V."/>
            <person name="Sineoky S.P."/>
        </authorList>
    </citation>
    <scope>NUCLEOTIDE SEQUENCE</scope>
    <source>
        <strain evidence="2">VKPM_B-13244</strain>
    </source>
</reference>
<evidence type="ECO:0000313" key="3">
    <source>
        <dbReference type="Proteomes" id="UP001067708"/>
    </source>
</evidence>